<proteinExistence type="predicted"/>
<organism evidence="2">
    <name type="scientific">marine sediment metagenome</name>
    <dbReference type="NCBI Taxonomy" id="412755"/>
    <lineage>
        <taxon>unclassified sequences</taxon>
        <taxon>metagenomes</taxon>
        <taxon>ecological metagenomes</taxon>
    </lineage>
</organism>
<protein>
    <submittedName>
        <fullName evidence="2">Uncharacterized protein</fullName>
    </submittedName>
</protein>
<sequence>MGKEKKFEKVVEWDNTTYGNKPFKDNEFLFVSLIYMIPILGQILFLIFLCSALKERKVYWREMK</sequence>
<name>A0A0F9C3A4_9ZZZZ</name>
<dbReference type="AlphaFoldDB" id="A0A0F9C3A4"/>
<feature type="transmembrane region" description="Helical" evidence="1">
    <location>
        <begin position="28"/>
        <end position="53"/>
    </location>
</feature>
<keyword evidence="1" id="KW-0812">Transmembrane</keyword>
<comment type="caution">
    <text evidence="2">The sequence shown here is derived from an EMBL/GenBank/DDBJ whole genome shotgun (WGS) entry which is preliminary data.</text>
</comment>
<keyword evidence="1" id="KW-0472">Membrane</keyword>
<accession>A0A0F9C3A4</accession>
<keyword evidence="1" id="KW-1133">Transmembrane helix</keyword>
<evidence type="ECO:0000313" key="2">
    <source>
        <dbReference type="EMBL" id="KKL28679.1"/>
    </source>
</evidence>
<dbReference type="EMBL" id="LAZR01035010">
    <property type="protein sequence ID" value="KKL28679.1"/>
    <property type="molecule type" value="Genomic_DNA"/>
</dbReference>
<reference evidence="2" key="1">
    <citation type="journal article" date="2015" name="Nature">
        <title>Complex archaea that bridge the gap between prokaryotes and eukaryotes.</title>
        <authorList>
            <person name="Spang A."/>
            <person name="Saw J.H."/>
            <person name="Jorgensen S.L."/>
            <person name="Zaremba-Niedzwiedzka K."/>
            <person name="Martijn J."/>
            <person name="Lind A.E."/>
            <person name="van Eijk R."/>
            <person name="Schleper C."/>
            <person name="Guy L."/>
            <person name="Ettema T.J."/>
        </authorList>
    </citation>
    <scope>NUCLEOTIDE SEQUENCE</scope>
</reference>
<evidence type="ECO:0000256" key="1">
    <source>
        <dbReference type="SAM" id="Phobius"/>
    </source>
</evidence>
<gene>
    <name evidence="2" type="ORF">LCGC14_2372700</name>
</gene>